<dbReference type="SUPFAM" id="SSF53383">
    <property type="entry name" value="PLP-dependent transferases"/>
    <property type="match status" value="1"/>
</dbReference>
<proteinExistence type="inferred from homology"/>
<dbReference type="PROSITE" id="PS00600">
    <property type="entry name" value="AA_TRANSFER_CLASS_3"/>
    <property type="match status" value="1"/>
</dbReference>
<dbReference type="Gene3D" id="3.90.1150.10">
    <property type="entry name" value="Aspartate Aminotransferase, domain 1"/>
    <property type="match status" value="1"/>
</dbReference>
<dbReference type="EMBL" id="CADCWE010000232">
    <property type="protein sequence ID" value="CAA9558846.1"/>
    <property type="molecule type" value="Genomic_DNA"/>
</dbReference>
<organism evidence="4">
    <name type="scientific">uncultured Thermomicrobiales bacterium</name>
    <dbReference type="NCBI Taxonomy" id="1645740"/>
    <lineage>
        <taxon>Bacteria</taxon>
        <taxon>Pseudomonadati</taxon>
        <taxon>Thermomicrobiota</taxon>
        <taxon>Thermomicrobia</taxon>
        <taxon>Thermomicrobiales</taxon>
        <taxon>environmental samples</taxon>
    </lineage>
</organism>
<dbReference type="InterPro" id="IPR049704">
    <property type="entry name" value="Aminotrans_3_PPA_site"/>
</dbReference>
<dbReference type="GO" id="GO:0030170">
    <property type="term" value="F:pyridoxal phosphate binding"/>
    <property type="evidence" value="ECO:0007669"/>
    <property type="project" value="InterPro"/>
</dbReference>
<keyword evidence="4" id="KW-0413">Isomerase</keyword>
<dbReference type="GO" id="GO:0008483">
    <property type="term" value="F:transaminase activity"/>
    <property type="evidence" value="ECO:0007669"/>
    <property type="project" value="InterPro"/>
</dbReference>
<dbReference type="InterPro" id="IPR005814">
    <property type="entry name" value="Aminotrans_3"/>
</dbReference>
<name>A0A6J4URL1_9BACT</name>
<evidence type="ECO:0000313" key="4">
    <source>
        <dbReference type="EMBL" id="CAA9558846.1"/>
    </source>
</evidence>
<evidence type="ECO:0000256" key="1">
    <source>
        <dbReference type="ARBA" id="ARBA00001933"/>
    </source>
</evidence>
<keyword evidence="2 3" id="KW-0663">Pyridoxal phosphate</keyword>
<dbReference type="InterPro" id="IPR015421">
    <property type="entry name" value="PyrdxlP-dep_Trfase_major"/>
</dbReference>
<dbReference type="PANTHER" id="PTHR43713">
    <property type="entry name" value="GLUTAMATE-1-SEMIALDEHYDE 2,1-AMINOMUTASE"/>
    <property type="match status" value="1"/>
</dbReference>
<protein>
    <submittedName>
        <fullName evidence="4">Glutamate-1-semialdehyde 2,1-aminomutase</fullName>
        <ecNumber evidence="4">5.4.3.8</ecNumber>
    </submittedName>
</protein>
<dbReference type="InterPro" id="IPR015424">
    <property type="entry name" value="PyrdxlP-dep_Trfase"/>
</dbReference>
<sequence>MVQTAPRTETTAIRAEYEDRFAASRALHDRARRVIPGGISHDGRHRKPFPVSIERAHGARKWSVDGHELVDFAIGHGSLILGHNDPGVLAAVEAALPHGTHHAAGHEAEIAWAEQIARLVPSAERVKFTGSGTEATMLAMRLARAVTGKPTIVKFEGHFHGWHDYALKGEKPPFDAETVTGVPAAALGTVVVLPANDPDAVDARLAQGDVAGVILEPSGASWSTIPLDDGFLAGLRRLATAHGAVLIFDEVITGFRWAPGGAQVREGVLPDLTTLAKIVAGGFPGGAVCGGADFMAPLEFRDEPGWNATKKIRHQGTFNASPVVAAAGLEALRRCADPAVQARCDELAARLRAGFNLVLAERGVPGFAWGDSSVFHVALGESCANRPTGDLKHPAGLSAAALKGTVASPHSESLHLGMLIEGVDLFAGGGMFSVAHTETEVDFAIGAFGRVVARMAEEGAFG</sequence>
<evidence type="ECO:0000256" key="2">
    <source>
        <dbReference type="ARBA" id="ARBA00022898"/>
    </source>
</evidence>
<gene>
    <name evidence="4" type="ORF">AVDCRST_MAG73-3506</name>
</gene>
<comment type="cofactor">
    <cofactor evidence="1">
        <name>pyridoxal 5'-phosphate</name>
        <dbReference type="ChEBI" id="CHEBI:597326"/>
    </cofactor>
</comment>
<dbReference type="EC" id="5.4.3.8" evidence="4"/>
<dbReference type="GO" id="GO:0042286">
    <property type="term" value="F:glutamate-1-semialdehyde 2,1-aminomutase activity"/>
    <property type="evidence" value="ECO:0007669"/>
    <property type="project" value="UniProtKB-EC"/>
</dbReference>
<evidence type="ECO:0000256" key="3">
    <source>
        <dbReference type="RuleBase" id="RU003560"/>
    </source>
</evidence>
<dbReference type="Gene3D" id="3.40.640.10">
    <property type="entry name" value="Type I PLP-dependent aspartate aminotransferase-like (Major domain)"/>
    <property type="match status" value="1"/>
</dbReference>
<comment type="similarity">
    <text evidence="3">Belongs to the class-III pyridoxal-phosphate-dependent aminotransferase family.</text>
</comment>
<reference evidence="4" key="1">
    <citation type="submission" date="2020-02" db="EMBL/GenBank/DDBJ databases">
        <authorList>
            <person name="Meier V. D."/>
        </authorList>
    </citation>
    <scope>NUCLEOTIDE SEQUENCE</scope>
    <source>
        <strain evidence="4">AVDCRST_MAG73</strain>
    </source>
</reference>
<dbReference type="AlphaFoldDB" id="A0A6J4URL1"/>
<dbReference type="PANTHER" id="PTHR43713:SF3">
    <property type="entry name" value="GLUTAMATE-1-SEMIALDEHYDE 2,1-AMINOMUTASE 1, CHLOROPLASTIC-RELATED"/>
    <property type="match status" value="1"/>
</dbReference>
<dbReference type="InterPro" id="IPR015422">
    <property type="entry name" value="PyrdxlP-dep_Trfase_small"/>
</dbReference>
<dbReference type="Pfam" id="PF00202">
    <property type="entry name" value="Aminotran_3"/>
    <property type="match status" value="1"/>
</dbReference>
<accession>A0A6J4URL1</accession>